<reference evidence="2 3" key="1">
    <citation type="journal article" date="1999" name="Proc. Jpn. Acad.">
        <title>Determination of the complete genomic DNA sequence of Thermoplasma volvanium GSS1.</title>
        <authorList>
            <person name="Kawashima T."/>
            <person name="Yamamoto Y."/>
            <person name="Aramaki H."/>
            <person name="Nunoshiba T."/>
            <person name="Kawamoto T."/>
            <person name="Watanabe K."/>
            <person name="Yamazaki M."/>
            <person name="Kanehori K."/>
            <person name="Amano N."/>
            <person name="Ohya Y."/>
            <person name="Makino K."/>
            <person name="Suzuki M."/>
        </authorList>
    </citation>
    <scope>NUCLEOTIDE SEQUENCE [LARGE SCALE GENOMIC DNA]</scope>
    <source>
        <strain evidence="3">ATCC 51530 / DSM 4299 / JCM 9571 / NBRC 15438 / GSS1</strain>
    </source>
</reference>
<evidence type="ECO:0000313" key="2">
    <source>
        <dbReference type="EMBL" id="BAB60275.1"/>
    </source>
</evidence>
<reference evidence="2 3" key="2">
    <citation type="journal article" date="2000" name="Proc. Natl. Acad. Sci. U.S.A.">
        <title>Archaeal adaptation to higher temperatures revealed by genomic sequence of Thermoplasma volcanium.</title>
        <authorList>
            <person name="Kawashima T."/>
            <person name="Amano N."/>
            <person name="Koike H."/>
            <person name="Makino S."/>
            <person name="Higuchi S."/>
            <person name="Kawashima-Ohya Y."/>
            <person name="Watanabe K."/>
            <person name="Yamazaki M."/>
            <person name="Kanehori K."/>
            <person name="Kawamoto T."/>
            <person name="Nunoshiba T."/>
            <person name="Yamamoto Y."/>
            <person name="Aramaki H."/>
            <person name="Makino K."/>
            <person name="Suzuki M."/>
        </authorList>
    </citation>
    <scope>NUCLEOTIDE SEQUENCE [LARGE SCALE GENOMIC DNA]</scope>
    <source>
        <strain evidence="3">ATCC 51530 / DSM 4299 / JCM 9571 / NBRC 15438 / GSS1</strain>
    </source>
</reference>
<evidence type="ECO:0000256" key="1">
    <source>
        <dbReference type="SAM" id="Phobius"/>
    </source>
</evidence>
<gene>
    <name evidence="2" type="ORF">TVG1162330</name>
</gene>
<proteinExistence type="predicted"/>
<organism evidence="2 3">
    <name type="scientific">Thermoplasma volcanium (strain ATCC 51530 / DSM 4299 / JCM 9571 / NBRC 15438 / GSS1)</name>
    <dbReference type="NCBI Taxonomy" id="273116"/>
    <lineage>
        <taxon>Archaea</taxon>
        <taxon>Methanobacteriati</taxon>
        <taxon>Thermoplasmatota</taxon>
        <taxon>Thermoplasmata</taxon>
        <taxon>Thermoplasmatales</taxon>
        <taxon>Thermoplasmataceae</taxon>
        <taxon>Thermoplasma</taxon>
    </lineage>
</organism>
<dbReference type="HOGENOM" id="CLU_2713070_0_0_2"/>
<name>Q979M7_THEVO</name>
<evidence type="ECO:0000313" key="3">
    <source>
        <dbReference type="Proteomes" id="UP000001017"/>
    </source>
</evidence>
<dbReference type="NCBIfam" id="NF005030">
    <property type="entry name" value="PRK06439.1"/>
    <property type="match status" value="1"/>
</dbReference>
<keyword evidence="1" id="KW-1133">Transmembrane helix</keyword>
<protein>
    <submittedName>
        <fullName evidence="2">TVG1162330 protein</fullName>
    </submittedName>
</protein>
<dbReference type="GeneID" id="1441249"/>
<dbReference type="InterPro" id="IPR042106">
    <property type="entry name" value="Nuo/plastoQ_OxRdtase_6_NuoJ"/>
</dbReference>
<dbReference type="STRING" id="273116.gene:9381932"/>
<sequence>MNKYLALVSAALFFIATAIPVIVMPGTFVPVSQDISLIGFSFFNVYIVPFELLSVIIVGAVIGVMYVARGEE</sequence>
<dbReference type="KEGG" id="tvo:TVG1162330"/>
<keyword evidence="1" id="KW-0472">Membrane</keyword>
<dbReference type="AlphaFoldDB" id="Q979M7"/>
<dbReference type="OrthoDB" id="124473at2157"/>
<keyword evidence="1" id="KW-0812">Transmembrane</keyword>
<dbReference type="Gene3D" id="1.20.120.1200">
    <property type="entry name" value="NADH-ubiquinone/plastoquinone oxidoreductase chain 6, subunit NuoJ"/>
    <property type="match status" value="1"/>
</dbReference>
<accession>Q979M7</accession>
<dbReference type="PaxDb" id="273116-14325371"/>
<dbReference type="Proteomes" id="UP000001017">
    <property type="component" value="Chromosome"/>
</dbReference>
<dbReference type="RefSeq" id="WP_010917367.1">
    <property type="nucleotide sequence ID" value="NC_002689.2"/>
</dbReference>
<keyword evidence="3" id="KW-1185">Reference proteome</keyword>
<dbReference type="eggNOG" id="arCOG05181">
    <property type="taxonomic scope" value="Archaea"/>
</dbReference>
<feature type="transmembrane region" description="Helical" evidence="1">
    <location>
        <begin position="42"/>
        <end position="68"/>
    </location>
</feature>
<dbReference type="EMBL" id="BA000011">
    <property type="protein sequence ID" value="BAB60275.1"/>
    <property type="molecule type" value="Genomic_DNA"/>
</dbReference>